<proteinExistence type="inferred from homology"/>
<dbReference type="InterPro" id="IPR003439">
    <property type="entry name" value="ABC_transporter-like_ATP-bd"/>
</dbReference>
<evidence type="ECO:0000313" key="6">
    <source>
        <dbReference type="EMBL" id="AQZ61641.1"/>
    </source>
</evidence>
<keyword evidence="4" id="KW-0067">ATP-binding</keyword>
<dbReference type="PROSITE" id="PS50893">
    <property type="entry name" value="ABC_TRANSPORTER_2"/>
    <property type="match status" value="1"/>
</dbReference>
<sequence>MAVLSAAGLSAGYRGPAVLHEVRLDYDPGLHVLLGPNGAGKTTLFRVLSGVLPPRAGGVLVDGADPYADAMAKLLVGLAAHRAALAPRLSVADNLGYWARVLRLPAPTRQRRVEQVIDTMRLTDIAGQKAGSLSRGQAQRVGVAKALLGDPPVLLLDEPTAGLDPGMAAGLRERLRLLADAGRTIVVSTHELAEASELADDVTVLHQGRVVARGEPGELRQRLVGQGYRLRVRGHGDLLGALRRLGYAPEAHGHDGATVQVSGEEETERLVAALVRDGVGIREATAAGNPLQDVYLHLQG</sequence>
<evidence type="ECO:0000313" key="7">
    <source>
        <dbReference type="Proteomes" id="UP000190797"/>
    </source>
</evidence>
<dbReference type="InterPro" id="IPR027417">
    <property type="entry name" value="P-loop_NTPase"/>
</dbReference>
<evidence type="ECO:0000256" key="3">
    <source>
        <dbReference type="ARBA" id="ARBA00022741"/>
    </source>
</evidence>
<reference evidence="7" key="1">
    <citation type="journal article" date="2017" name="Med. Chem. Commun.">
        <title>Nonomuraea sp. ATCC 55076 harbours the largest actinomycete chromosome to date and the kistamicin biosynthetic gene cluster.</title>
        <authorList>
            <person name="Nazari B."/>
            <person name="Forneris C.C."/>
            <person name="Gibson M.I."/>
            <person name="Moon K."/>
            <person name="Schramma K.R."/>
            <person name="Seyedsayamdost M.R."/>
        </authorList>
    </citation>
    <scope>NUCLEOTIDE SEQUENCE [LARGE SCALE GENOMIC DNA]</scope>
    <source>
        <strain evidence="7">ATCC 55076</strain>
    </source>
</reference>
<keyword evidence="7" id="KW-1185">Reference proteome</keyword>
<dbReference type="KEGG" id="noa:BKM31_09320"/>
<dbReference type="STRING" id="1909395.BKM31_09320"/>
<evidence type="ECO:0000259" key="5">
    <source>
        <dbReference type="PROSITE" id="PS50893"/>
    </source>
</evidence>
<keyword evidence="2" id="KW-0813">Transport</keyword>
<evidence type="ECO:0000256" key="1">
    <source>
        <dbReference type="ARBA" id="ARBA00005417"/>
    </source>
</evidence>
<dbReference type="InterPro" id="IPR003593">
    <property type="entry name" value="AAA+_ATPase"/>
</dbReference>
<accession>A0A1U9ZUK2</accession>
<dbReference type="Proteomes" id="UP000190797">
    <property type="component" value="Chromosome"/>
</dbReference>
<dbReference type="PANTHER" id="PTHR43335">
    <property type="entry name" value="ABC TRANSPORTER, ATP-BINDING PROTEIN"/>
    <property type="match status" value="1"/>
</dbReference>
<comment type="similarity">
    <text evidence="1">Belongs to the ABC transporter superfamily.</text>
</comment>
<dbReference type="RefSeq" id="WP_186403531.1">
    <property type="nucleotide sequence ID" value="NZ_CP017717.1"/>
</dbReference>
<name>A0A1U9ZUK2_9ACTN</name>
<organism evidence="6 7">
    <name type="scientific">[Actinomadura] parvosata subsp. kistnae</name>
    <dbReference type="NCBI Taxonomy" id="1909395"/>
    <lineage>
        <taxon>Bacteria</taxon>
        <taxon>Bacillati</taxon>
        <taxon>Actinomycetota</taxon>
        <taxon>Actinomycetes</taxon>
        <taxon>Streptosporangiales</taxon>
        <taxon>Streptosporangiaceae</taxon>
        <taxon>Nonomuraea</taxon>
    </lineage>
</organism>
<evidence type="ECO:0000256" key="4">
    <source>
        <dbReference type="ARBA" id="ARBA00022840"/>
    </source>
</evidence>
<evidence type="ECO:0000256" key="2">
    <source>
        <dbReference type="ARBA" id="ARBA00022448"/>
    </source>
</evidence>
<dbReference type="PANTHER" id="PTHR43335:SF11">
    <property type="entry name" value="ABC TRANSPORTER RELATED"/>
    <property type="match status" value="1"/>
</dbReference>
<dbReference type="EMBL" id="CP017717">
    <property type="protein sequence ID" value="AQZ61641.1"/>
    <property type="molecule type" value="Genomic_DNA"/>
</dbReference>
<dbReference type="SMART" id="SM00382">
    <property type="entry name" value="AAA"/>
    <property type="match status" value="1"/>
</dbReference>
<dbReference type="SUPFAM" id="SSF52540">
    <property type="entry name" value="P-loop containing nucleoside triphosphate hydrolases"/>
    <property type="match status" value="1"/>
</dbReference>
<dbReference type="GO" id="GO:0016887">
    <property type="term" value="F:ATP hydrolysis activity"/>
    <property type="evidence" value="ECO:0007669"/>
    <property type="project" value="InterPro"/>
</dbReference>
<gene>
    <name evidence="6" type="ORF">BKM31_09320</name>
</gene>
<dbReference type="Pfam" id="PF00005">
    <property type="entry name" value="ABC_tran"/>
    <property type="match status" value="1"/>
</dbReference>
<dbReference type="AlphaFoldDB" id="A0A1U9ZUK2"/>
<dbReference type="Gene3D" id="3.40.50.300">
    <property type="entry name" value="P-loop containing nucleotide triphosphate hydrolases"/>
    <property type="match status" value="1"/>
</dbReference>
<keyword evidence="3" id="KW-0547">Nucleotide-binding</keyword>
<feature type="domain" description="ABC transporter" evidence="5">
    <location>
        <begin position="4"/>
        <end position="232"/>
    </location>
</feature>
<protein>
    <recommendedName>
        <fullName evidence="5">ABC transporter domain-containing protein</fullName>
    </recommendedName>
</protein>
<dbReference type="GO" id="GO:0005524">
    <property type="term" value="F:ATP binding"/>
    <property type="evidence" value="ECO:0007669"/>
    <property type="project" value="UniProtKB-KW"/>
</dbReference>